<keyword evidence="2" id="KW-0472">Membrane</keyword>
<feature type="transmembrane region" description="Helical" evidence="2">
    <location>
        <begin position="141"/>
        <end position="161"/>
    </location>
</feature>
<gene>
    <name evidence="3" type="ORF">G3I32_35155</name>
</gene>
<dbReference type="EMBL" id="JAAGMA010000936">
    <property type="protein sequence ID" value="NEB14009.1"/>
    <property type="molecule type" value="Genomic_DNA"/>
</dbReference>
<feature type="transmembrane region" description="Helical" evidence="2">
    <location>
        <begin position="84"/>
        <end position="105"/>
    </location>
</feature>
<dbReference type="AlphaFoldDB" id="A0A7K3PXW9"/>
<evidence type="ECO:0000313" key="3">
    <source>
        <dbReference type="EMBL" id="NEB14009.1"/>
    </source>
</evidence>
<dbReference type="Pfam" id="PF08592">
    <property type="entry name" value="Anthrone_oxy"/>
    <property type="match status" value="1"/>
</dbReference>
<organism evidence="3 4">
    <name type="scientific">Streptomyces coelicoflavus</name>
    <dbReference type="NCBI Taxonomy" id="285562"/>
    <lineage>
        <taxon>Bacteria</taxon>
        <taxon>Bacillati</taxon>
        <taxon>Actinomycetota</taxon>
        <taxon>Actinomycetes</taxon>
        <taxon>Kitasatosporales</taxon>
        <taxon>Streptomycetaceae</taxon>
        <taxon>Streptomyces</taxon>
    </lineage>
</organism>
<accession>A0A7K3PXW9</accession>
<name>A0A7K3PXW9_9ACTN</name>
<proteinExistence type="predicted"/>
<dbReference type="Proteomes" id="UP000470446">
    <property type="component" value="Unassembled WGS sequence"/>
</dbReference>
<evidence type="ECO:0000256" key="1">
    <source>
        <dbReference type="SAM" id="MobiDB-lite"/>
    </source>
</evidence>
<sequence>MKNLQQITLILSALATGLMAGLFAAFAYSVMPGLAHSSDRTFVEAMQNINKAILNPVFMLPFMAAVPLLGLATVLAWRGHGRAALPWLIAALVLYLLAFVITSGLNVPLNDQLAKAGNPEHIKDPAAVRDEFESTWVAWNIVRALLHTAAFGCLLWTLIVFGAHRTQETAAAAVLTPRPLAAEQPDSGIRPGPAPVPGSPAAQAGPTPQGRQAPWTGGPRQ</sequence>
<evidence type="ECO:0000256" key="2">
    <source>
        <dbReference type="SAM" id="Phobius"/>
    </source>
</evidence>
<comment type="caution">
    <text evidence="3">The sequence shown here is derived from an EMBL/GenBank/DDBJ whole genome shotgun (WGS) entry which is preliminary data.</text>
</comment>
<feature type="transmembrane region" description="Helical" evidence="2">
    <location>
        <begin position="53"/>
        <end position="77"/>
    </location>
</feature>
<keyword evidence="2" id="KW-1133">Transmembrane helix</keyword>
<reference evidence="3 4" key="1">
    <citation type="submission" date="2020-01" db="EMBL/GenBank/DDBJ databases">
        <title>Insect and environment-associated Actinomycetes.</title>
        <authorList>
            <person name="Currrie C."/>
            <person name="Chevrette M."/>
            <person name="Carlson C."/>
            <person name="Stubbendieck R."/>
            <person name="Wendt-Pienkowski E."/>
        </authorList>
    </citation>
    <scope>NUCLEOTIDE SEQUENCE [LARGE SCALE GENOMIC DNA]</scope>
    <source>
        <strain evidence="3 4">SID14163</strain>
    </source>
</reference>
<dbReference type="RefSeq" id="WP_164249996.1">
    <property type="nucleotide sequence ID" value="NZ_JAAGMA010000936.1"/>
</dbReference>
<feature type="region of interest" description="Disordered" evidence="1">
    <location>
        <begin position="181"/>
        <end position="221"/>
    </location>
</feature>
<keyword evidence="2" id="KW-0812">Transmembrane</keyword>
<dbReference type="InterPro" id="IPR013901">
    <property type="entry name" value="Anthrone_oxy"/>
</dbReference>
<protein>
    <submittedName>
        <fullName evidence="3">DUF1772 domain-containing protein</fullName>
    </submittedName>
</protein>
<evidence type="ECO:0000313" key="4">
    <source>
        <dbReference type="Proteomes" id="UP000470446"/>
    </source>
</evidence>